<evidence type="ECO:0000256" key="5">
    <source>
        <dbReference type="ARBA" id="ARBA00022723"/>
    </source>
</evidence>
<keyword evidence="6" id="KW-0378">Hydrolase</keyword>
<dbReference type="PANTHER" id="PTHR22930:SF259">
    <property type="entry name" value="OS08G0106900 PROTEIN"/>
    <property type="match status" value="1"/>
</dbReference>
<dbReference type="GO" id="GO:0004518">
    <property type="term" value="F:nuclease activity"/>
    <property type="evidence" value="ECO:0007669"/>
    <property type="project" value="UniProtKB-KW"/>
</dbReference>
<keyword evidence="7" id="KW-0539">Nucleus</keyword>
<evidence type="ECO:0000256" key="2">
    <source>
        <dbReference type="ARBA" id="ARBA00004123"/>
    </source>
</evidence>
<evidence type="ECO:0000259" key="9">
    <source>
        <dbReference type="Pfam" id="PF13359"/>
    </source>
</evidence>
<dbReference type="Pfam" id="PF13359">
    <property type="entry name" value="DDE_Tnp_4"/>
    <property type="match status" value="1"/>
</dbReference>
<evidence type="ECO:0000256" key="3">
    <source>
        <dbReference type="ARBA" id="ARBA00006958"/>
    </source>
</evidence>
<dbReference type="GO" id="GO:0016787">
    <property type="term" value="F:hydrolase activity"/>
    <property type="evidence" value="ECO:0007669"/>
    <property type="project" value="UniProtKB-KW"/>
</dbReference>
<evidence type="ECO:0000256" key="7">
    <source>
        <dbReference type="ARBA" id="ARBA00023242"/>
    </source>
</evidence>
<dbReference type="InterPro" id="IPR045249">
    <property type="entry name" value="HARBI1-like"/>
</dbReference>
<dbReference type="InterPro" id="IPR027806">
    <property type="entry name" value="HARBI1_dom"/>
</dbReference>
<dbReference type="Proteomes" id="UP001231189">
    <property type="component" value="Unassembled WGS sequence"/>
</dbReference>
<keyword evidence="11" id="KW-1185">Reference proteome</keyword>
<comment type="caution">
    <text evidence="10">The sequence shown here is derived from an EMBL/GenBank/DDBJ whole genome shotgun (WGS) entry which is preliminary data.</text>
</comment>
<evidence type="ECO:0000256" key="6">
    <source>
        <dbReference type="ARBA" id="ARBA00022801"/>
    </source>
</evidence>
<reference evidence="10" key="1">
    <citation type="submission" date="2023-07" db="EMBL/GenBank/DDBJ databases">
        <title>A chromosome-level genome assembly of Lolium multiflorum.</title>
        <authorList>
            <person name="Chen Y."/>
            <person name="Copetti D."/>
            <person name="Kolliker R."/>
            <person name="Studer B."/>
        </authorList>
    </citation>
    <scope>NUCLEOTIDE SEQUENCE</scope>
    <source>
        <strain evidence="10">02402/16</strain>
        <tissue evidence="10">Leaf</tissue>
    </source>
</reference>
<name>A0AAD8TTA3_LOLMU</name>
<dbReference type="GO" id="GO:0046872">
    <property type="term" value="F:metal ion binding"/>
    <property type="evidence" value="ECO:0007669"/>
    <property type="project" value="UniProtKB-KW"/>
</dbReference>
<comment type="cofactor">
    <cofactor evidence="1">
        <name>a divalent metal cation</name>
        <dbReference type="ChEBI" id="CHEBI:60240"/>
    </cofactor>
</comment>
<evidence type="ECO:0000313" key="10">
    <source>
        <dbReference type="EMBL" id="KAK1692816.1"/>
    </source>
</evidence>
<evidence type="ECO:0000256" key="4">
    <source>
        <dbReference type="ARBA" id="ARBA00022722"/>
    </source>
</evidence>
<protein>
    <recommendedName>
        <fullName evidence="9">DDE Tnp4 domain-containing protein</fullName>
    </recommendedName>
</protein>
<organism evidence="10 11">
    <name type="scientific">Lolium multiflorum</name>
    <name type="common">Italian ryegrass</name>
    <name type="synonym">Lolium perenne subsp. multiflorum</name>
    <dbReference type="NCBI Taxonomy" id="4521"/>
    <lineage>
        <taxon>Eukaryota</taxon>
        <taxon>Viridiplantae</taxon>
        <taxon>Streptophyta</taxon>
        <taxon>Embryophyta</taxon>
        <taxon>Tracheophyta</taxon>
        <taxon>Spermatophyta</taxon>
        <taxon>Magnoliopsida</taxon>
        <taxon>Liliopsida</taxon>
        <taxon>Poales</taxon>
        <taxon>Poaceae</taxon>
        <taxon>BOP clade</taxon>
        <taxon>Pooideae</taxon>
        <taxon>Poodae</taxon>
        <taxon>Poeae</taxon>
        <taxon>Poeae Chloroplast Group 2 (Poeae type)</taxon>
        <taxon>Loliodinae</taxon>
        <taxon>Loliinae</taxon>
        <taxon>Lolium</taxon>
    </lineage>
</organism>
<proteinExistence type="inferred from homology"/>
<sequence>MPGRRPWKADCADGSTAGYVAAVVVSLFGHEDGVERTVGVPGVGGASALATPRSCLEIPSWRQRATKFSGAVCGCFRAKVQRLGANDGDACGCRNPLGGVVVGIRPALRLRVKTLDLTVSTTAAECVVTLLGASLWSPESTWSHLNDCIGAIDGTHVTAKVPRSMSASFRGRKHYTSQNVLAVVDFDMRFTYLFAGWDGSTHNASILADSLSRHDGLQIHEVSNVSLLIYPPPYPLLIFLLSTFFPPTLPLLRLLLSSLPLLLSSFSPKTSTTSADGDRLLRPHPAPCSTSSFGDGDRLLHTLVNATRRRH</sequence>
<feature type="domain" description="DDE Tnp4" evidence="9">
    <location>
        <begin position="152"/>
        <end position="210"/>
    </location>
</feature>
<evidence type="ECO:0000313" key="11">
    <source>
        <dbReference type="Proteomes" id="UP001231189"/>
    </source>
</evidence>
<comment type="subcellular location">
    <subcellularLocation>
        <location evidence="2">Nucleus</location>
    </subcellularLocation>
</comment>
<accession>A0AAD8TTA3</accession>
<evidence type="ECO:0000256" key="1">
    <source>
        <dbReference type="ARBA" id="ARBA00001968"/>
    </source>
</evidence>
<dbReference type="AlphaFoldDB" id="A0AAD8TTA3"/>
<feature type="region of interest" description="Disordered" evidence="8">
    <location>
        <begin position="271"/>
        <end position="293"/>
    </location>
</feature>
<keyword evidence="4" id="KW-0540">Nuclease</keyword>
<dbReference type="GO" id="GO:0005634">
    <property type="term" value="C:nucleus"/>
    <property type="evidence" value="ECO:0007669"/>
    <property type="project" value="UniProtKB-SubCell"/>
</dbReference>
<keyword evidence="5" id="KW-0479">Metal-binding</keyword>
<comment type="similarity">
    <text evidence="3">Belongs to the HARBI1 family.</text>
</comment>
<evidence type="ECO:0000256" key="8">
    <source>
        <dbReference type="SAM" id="MobiDB-lite"/>
    </source>
</evidence>
<gene>
    <name evidence="10" type="ORF">QYE76_009513</name>
</gene>
<dbReference type="PANTHER" id="PTHR22930">
    <property type="match status" value="1"/>
</dbReference>
<dbReference type="EMBL" id="JAUUTY010000001">
    <property type="protein sequence ID" value="KAK1692816.1"/>
    <property type="molecule type" value="Genomic_DNA"/>
</dbReference>